<dbReference type="InterPro" id="IPR002347">
    <property type="entry name" value="SDR_fam"/>
</dbReference>
<dbReference type="Pfam" id="PF13561">
    <property type="entry name" value="adh_short_C2"/>
    <property type="match status" value="1"/>
</dbReference>
<dbReference type="EMBL" id="LWQT01000050">
    <property type="protein sequence ID" value="OAN50746.1"/>
    <property type="molecule type" value="Genomic_DNA"/>
</dbReference>
<gene>
    <name evidence="2" type="ORF">A6A04_17505</name>
</gene>
<keyword evidence="3" id="KW-1185">Reference proteome</keyword>
<evidence type="ECO:0000256" key="1">
    <source>
        <dbReference type="ARBA" id="ARBA00006484"/>
    </source>
</evidence>
<organism evidence="2 3">
    <name type="scientific">Paramagnetospirillum marisnigri</name>
    <dbReference type="NCBI Taxonomy" id="1285242"/>
    <lineage>
        <taxon>Bacteria</taxon>
        <taxon>Pseudomonadati</taxon>
        <taxon>Pseudomonadota</taxon>
        <taxon>Alphaproteobacteria</taxon>
        <taxon>Rhodospirillales</taxon>
        <taxon>Magnetospirillaceae</taxon>
        <taxon>Paramagnetospirillum</taxon>
    </lineage>
</organism>
<dbReference type="InterPro" id="IPR050259">
    <property type="entry name" value="SDR"/>
</dbReference>
<reference evidence="2 3" key="1">
    <citation type="submission" date="2016-04" db="EMBL/GenBank/DDBJ databases">
        <title>Draft genome sequence of freshwater magnetotactic bacteria Magnetospirillum marisnigri SP-1 and Magnetospirillum moscoviense BB-1.</title>
        <authorList>
            <person name="Koziaeva V."/>
            <person name="Dziuba M.V."/>
            <person name="Ivanov T.M."/>
            <person name="Kuznetsov B."/>
            <person name="Grouzdev D.S."/>
        </authorList>
    </citation>
    <scope>NUCLEOTIDE SEQUENCE [LARGE SCALE GENOMIC DNA]</scope>
    <source>
        <strain evidence="2 3">SP-1</strain>
    </source>
</reference>
<proteinExistence type="inferred from homology"/>
<dbReference type="CDD" id="cd05344">
    <property type="entry name" value="BKR_like_SDR_like"/>
    <property type="match status" value="1"/>
</dbReference>
<evidence type="ECO:0000313" key="3">
    <source>
        <dbReference type="Proteomes" id="UP000078428"/>
    </source>
</evidence>
<dbReference type="PANTHER" id="PTHR42879">
    <property type="entry name" value="3-OXOACYL-(ACYL-CARRIER-PROTEIN) REDUCTASE"/>
    <property type="match status" value="1"/>
</dbReference>
<dbReference type="OrthoDB" id="9793325at2"/>
<name>A0A178MPW1_9PROT</name>
<comment type="caution">
    <text evidence="2">The sequence shown here is derived from an EMBL/GenBank/DDBJ whole genome shotgun (WGS) entry which is preliminary data.</text>
</comment>
<dbReference type="AlphaFoldDB" id="A0A178MPW1"/>
<sequence length="259" mass="26746">MDLGLAGRRAIVCGASRGLGRAAAESLAREGVHVVMAARRSDILEAACADLRNRLGASVEAVAVDVTTPEGRAALLARLPDPDILVTNAGGPPPGDFRDWSRDDWIKALDANMLTPIELIKATVDGMMARSFGRIVNITSGAVKAPIDILGLSNGARAGLTGFVAGLARKTVARNVTINNLLPGAFDTDRLRATMAGQAKAQGIGLEEALARRASGIPAGRFGDPAEFGDACAWLCSAQAGYVTGQNILLDGGAYPGVM</sequence>
<dbReference type="FunFam" id="3.40.50.720:FF:000642">
    <property type="entry name" value="Short-chain dehydrogenase/reductase SDR"/>
    <property type="match status" value="1"/>
</dbReference>
<dbReference type="Gene3D" id="3.40.50.720">
    <property type="entry name" value="NAD(P)-binding Rossmann-like Domain"/>
    <property type="match status" value="1"/>
</dbReference>
<comment type="similarity">
    <text evidence="1">Belongs to the short-chain dehydrogenases/reductases (SDR) family.</text>
</comment>
<protein>
    <submittedName>
        <fullName evidence="2">3-oxoacyl-ACP reductase</fullName>
    </submittedName>
</protein>
<dbReference type="RefSeq" id="WP_068492053.1">
    <property type="nucleotide sequence ID" value="NZ_LWQT01000050.1"/>
</dbReference>
<dbReference type="Proteomes" id="UP000078428">
    <property type="component" value="Unassembled WGS sequence"/>
</dbReference>
<dbReference type="STRING" id="1285242.A6A04_17505"/>
<dbReference type="PRINTS" id="PR00081">
    <property type="entry name" value="GDHRDH"/>
</dbReference>
<dbReference type="InterPro" id="IPR036291">
    <property type="entry name" value="NAD(P)-bd_dom_sf"/>
</dbReference>
<evidence type="ECO:0000313" key="2">
    <source>
        <dbReference type="EMBL" id="OAN50746.1"/>
    </source>
</evidence>
<accession>A0A178MPW1</accession>
<dbReference type="SUPFAM" id="SSF51735">
    <property type="entry name" value="NAD(P)-binding Rossmann-fold domains"/>
    <property type="match status" value="1"/>
</dbReference>
<dbReference type="PANTHER" id="PTHR42879:SF6">
    <property type="entry name" value="NADPH-DEPENDENT REDUCTASE BACG"/>
    <property type="match status" value="1"/>
</dbReference>